<comment type="catalytic activity">
    <reaction evidence="5">
        <text>a very-long-chain acyl-CoA + malonyl-CoA + H(+) = a very-long-chain 3-oxoacyl-CoA + CO2 + CoA</text>
        <dbReference type="Rhea" id="RHEA:32727"/>
        <dbReference type="ChEBI" id="CHEBI:15378"/>
        <dbReference type="ChEBI" id="CHEBI:16526"/>
        <dbReference type="ChEBI" id="CHEBI:57287"/>
        <dbReference type="ChEBI" id="CHEBI:57384"/>
        <dbReference type="ChEBI" id="CHEBI:90725"/>
        <dbReference type="ChEBI" id="CHEBI:90736"/>
        <dbReference type="EC" id="2.3.1.199"/>
    </reaction>
</comment>
<name>A0ABM1FSB4_SOLPN</name>
<keyword evidence="7" id="KW-0812">Transmembrane</keyword>
<evidence type="ECO:0000259" key="9">
    <source>
        <dbReference type="Pfam" id="PF08541"/>
    </source>
</evidence>
<dbReference type="CDD" id="cd00831">
    <property type="entry name" value="CHS_like"/>
    <property type="match status" value="1"/>
</dbReference>
<gene>
    <name evidence="11" type="primary">LOC107007060</name>
</gene>
<organism evidence="10 11">
    <name type="scientific">Solanum pennellii</name>
    <name type="common">Tomato</name>
    <name type="synonym">Lycopersicon pennellii</name>
    <dbReference type="NCBI Taxonomy" id="28526"/>
    <lineage>
        <taxon>Eukaryota</taxon>
        <taxon>Viridiplantae</taxon>
        <taxon>Streptophyta</taxon>
        <taxon>Embryophyta</taxon>
        <taxon>Tracheophyta</taxon>
        <taxon>Spermatophyta</taxon>
        <taxon>Magnoliopsida</taxon>
        <taxon>eudicotyledons</taxon>
        <taxon>Gunneridae</taxon>
        <taxon>Pentapetalae</taxon>
        <taxon>asterids</taxon>
        <taxon>lamiids</taxon>
        <taxon>Solanales</taxon>
        <taxon>Solanaceae</taxon>
        <taxon>Solanoideae</taxon>
        <taxon>Solaneae</taxon>
        <taxon>Solanum</taxon>
        <taxon>Solanum subgen. Lycopersicon</taxon>
    </lineage>
</organism>
<keyword evidence="3 6" id="KW-0808">Transferase</keyword>
<feature type="transmembrane region" description="Helical" evidence="7">
    <location>
        <begin position="35"/>
        <end position="60"/>
    </location>
</feature>
<dbReference type="Pfam" id="PF08541">
    <property type="entry name" value="ACP_syn_III_C"/>
    <property type="match status" value="1"/>
</dbReference>
<dbReference type="EC" id="2.3.1.-" evidence="6"/>
<keyword evidence="10" id="KW-1185">Reference proteome</keyword>
<dbReference type="InterPro" id="IPR016039">
    <property type="entry name" value="Thiolase-like"/>
</dbReference>
<evidence type="ECO:0000259" key="8">
    <source>
        <dbReference type="Pfam" id="PF08392"/>
    </source>
</evidence>
<feature type="transmembrane region" description="Helical" evidence="7">
    <location>
        <begin position="6"/>
        <end position="23"/>
    </location>
</feature>
<dbReference type="Gene3D" id="3.40.47.10">
    <property type="match status" value="1"/>
</dbReference>
<evidence type="ECO:0000256" key="2">
    <source>
        <dbReference type="ARBA" id="ARBA00005531"/>
    </source>
</evidence>
<evidence type="ECO:0000256" key="1">
    <source>
        <dbReference type="ARBA" id="ARBA00005194"/>
    </source>
</evidence>
<evidence type="ECO:0000256" key="3">
    <source>
        <dbReference type="ARBA" id="ARBA00022679"/>
    </source>
</evidence>
<evidence type="ECO:0000256" key="4">
    <source>
        <dbReference type="ARBA" id="ARBA00023315"/>
    </source>
</evidence>
<dbReference type="GeneID" id="107007060"/>
<keyword evidence="7" id="KW-1133">Transmembrane helix</keyword>
<dbReference type="InterPro" id="IPR013747">
    <property type="entry name" value="ACP_syn_III_C"/>
</dbReference>
<keyword evidence="4 6" id="KW-0012">Acyltransferase</keyword>
<feature type="domain" description="FAE" evidence="8">
    <location>
        <begin position="63"/>
        <end position="357"/>
    </location>
</feature>
<reference evidence="10" key="1">
    <citation type="journal article" date="2014" name="Nat. Genet.">
        <title>The genome of the stress-tolerant wild tomato species Solanum pennellii.</title>
        <authorList>
            <person name="Bolger A."/>
            <person name="Scossa F."/>
            <person name="Bolger M.E."/>
            <person name="Lanz C."/>
            <person name="Maumus F."/>
            <person name="Tohge T."/>
            <person name="Quesneville H."/>
            <person name="Alseekh S."/>
            <person name="Sorensen I."/>
            <person name="Lichtenstein G."/>
            <person name="Fich E.A."/>
            <person name="Conte M."/>
            <person name="Keller H."/>
            <person name="Schneeberger K."/>
            <person name="Schwacke R."/>
            <person name="Ofner I."/>
            <person name="Vrebalov J."/>
            <person name="Xu Y."/>
            <person name="Osorio S."/>
            <person name="Aflitos S.A."/>
            <person name="Schijlen E."/>
            <person name="Jimenez-Gomez J.M."/>
            <person name="Ryngajllo M."/>
            <person name="Kimura S."/>
            <person name="Kumar R."/>
            <person name="Koenig D."/>
            <person name="Headland L.R."/>
            <person name="Maloof J.N."/>
            <person name="Sinha N."/>
            <person name="van Ham R.C."/>
            <person name="Lankhorst R.K."/>
            <person name="Mao L."/>
            <person name="Vogel A."/>
            <person name="Arsova B."/>
            <person name="Panstruga R."/>
            <person name="Fei Z."/>
            <person name="Rose J.K."/>
            <person name="Zamir D."/>
            <person name="Carrari F."/>
            <person name="Giovannoni J.J."/>
            <person name="Weigel D."/>
            <person name="Usadel B."/>
            <person name="Fernie A.R."/>
        </authorList>
    </citation>
    <scope>NUCLEOTIDE SEQUENCE [LARGE SCALE GENOMIC DNA]</scope>
    <source>
        <strain evidence="10">cv. LA0716</strain>
    </source>
</reference>
<protein>
    <recommendedName>
        <fullName evidence="6">3-ketoacyl-CoA synthase</fullName>
        <ecNumber evidence="6">2.3.1.-</ecNumber>
    </recommendedName>
</protein>
<evidence type="ECO:0000313" key="11">
    <source>
        <dbReference type="RefSeq" id="XP_015061013.2"/>
    </source>
</evidence>
<dbReference type="InterPro" id="IPR012392">
    <property type="entry name" value="3-ktacl-CoA_syn"/>
</dbReference>
<sequence>MVLPIIHTVQISFLSLLFFTFLLHTTISYTPLTKLLYFLLTTHLHFFLLFSLCTLISIYYNYHTRPHRVFLLNYTCYKPPLHRKCSYKISESYVLRNVHLVEKSIDFMRNIYLKSGLGDETYGPPFIFEDDDDNNNNNTNNVPTLKSANQEAREGVFSSIDALLGKTLIDPRSIDLVIVTCGGFSPSPSLSSLVVNRYNLRSDVKTYNLSGMGCSSGVLSIDFAARVLRGSRKVQNALVVITESITLNWYHGENRSMLVTNCIFRVGCAAAIISNNPKLFKRAKMELIHSLRTHHGADDSSYRAAIQEEDEKGITGISLTKDLVRVAGVNLHQHIKILAPRVLPLTQITNYIYSIIMSTILPQSKFKPVVPDFTTAFQHMCIHTGGKAVIEQVSRVLKLSDEVTEAAKMTLNRFGNTSSSLVFYELAYFEAQKGKVKKGDKMWMIAFGTGFKVGSLVWKWIQDSTQDYDNPWTDCIHNYPLKVW</sequence>
<dbReference type="Proteomes" id="UP000694930">
    <property type="component" value="Chromosome 12"/>
</dbReference>
<dbReference type="InterPro" id="IPR013601">
    <property type="entry name" value="FAE1_typ3_polyketide_synth"/>
</dbReference>
<accession>A0ABM1FSB4</accession>
<reference evidence="11" key="2">
    <citation type="submission" date="2025-08" db="UniProtKB">
        <authorList>
            <consortium name="RefSeq"/>
        </authorList>
    </citation>
    <scope>IDENTIFICATION</scope>
</reference>
<dbReference type="PANTHER" id="PTHR31561">
    <property type="entry name" value="3-KETOACYL-COA SYNTHASE"/>
    <property type="match status" value="1"/>
</dbReference>
<evidence type="ECO:0000313" key="10">
    <source>
        <dbReference type="Proteomes" id="UP000694930"/>
    </source>
</evidence>
<proteinExistence type="inferred from homology"/>
<keyword evidence="7" id="KW-0472">Membrane</keyword>
<comment type="similarity">
    <text evidence="2 6">Belongs to the thiolase-like superfamily. Chalcone/stilbene synthases family.</text>
</comment>
<dbReference type="SUPFAM" id="SSF53901">
    <property type="entry name" value="Thiolase-like"/>
    <property type="match status" value="2"/>
</dbReference>
<feature type="domain" description="Beta-ketoacyl-[acyl-carrier-protein] synthase III C-terminal" evidence="9">
    <location>
        <begin position="378"/>
        <end position="460"/>
    </location>
</feature>
<evidence type="ECO:0000256" key="7">
    <source>
        <dbReference type="SAM" id="Phobius"/>
    </source>
</evidence>
<evidence type="ECO:0000256" key="6">
    <source>
        <dbReference type="PIRNR" id="PIRNR036417"/>
    </source>
</evidence>
<evidence type="ECO:0000256" key="5">
    <source>
        <dbReference type="ARBA" id="ARBA00047375"/>
    </source>
</evidence>
<comment type="pathway">
    <text evidence="1 6">Lipid metabolism; fatty acid biosynthesis.</text>
</comment>
<dbReference type="PIRSF" id="PIRSF036417">
    <property type="entry name" value="3-ktacl-CoA_syn"/>
    <property type="match status" value="1"/>
</dbReference>
<dbReference type="RefSeq" id="XP_015061013.2">
    <property type="nucleotide sequence ID" value="XM_015205527.2"/>
</dbReference>
<dbReference type="Pfam" id="PF08392">
    <property type="entry name" value="FAE1_CUT1_RppA"/>
    <property type="match status" value="1"/>
</dbReference>